<evidence type="ECO:0000313" key="1">
    <source>
        <dbReference type="EMBL" id="GAA2653923.1"/>
    </source>
</evidence>
<comment type="caution">
    <text evidence="1">The sequence shown here is derived from an EMBL/GenBank/DDBJ whole genome shotgun (WGS) entry which is preliminary data.</text>
</comment>
<keyword evidence="2" id="KW-1185">Reference proteome</keyword>
<proteinExistence type="predicted"/>
<sequence length="93" mass="9375">MAVDEPGKEGDVAEVEVGGAVHGDGGDLSIGDVDDPLAEQLPAVEQASCAYGWHGLTVAAAQAGVMSSPYSPLAPGWGRRGDASLAAWPMNLT</sequence>
<dbReference type="EMBL" id="BAAATE010000004">
    <property type="protein sequence ID" value="GAA2653923.1"/>
    <property type="molecule type" value="Genomic_DNA"/>
</dbReference>
<reference evidence="1 2" key="1">
    <citation type="journal article" date="2019" name="Int. J. Syst. Evol. Microbiol.">
        <title>The Global Catalogue of Microorganisms (GCM) 10K type strain sequencing project: providing services to taxonomists for standard genome sequencing and annotation.</title>
        <authorList>
            <consortium name="The Broad Institute Genomics Platform"/>
            <consortium name="The Broad Institute Genome Sequencing Center for Infectious Disease"/>
            <person name="Wu L."/>
            <person name="Ma J."/>
        </authorList>
    </citation>
    <scope>NUCLEOTIDE SEQUENCE [LARGE SCALE GENOMIC DNA]</scope>
    <source>
        <strain evidence="1 2">JCM 6835</strain>
    </source>
</reference>
<evidence type="ECO:0000313" key="2">
    <source>
        <dbReference type="Proteomes" id="UP001501666"/>
    </source>
</evidence>
<name>A0ABN3RJ34_9ACTN</name>
<organism evidence="1 2">
    <name type="scientific">Nonomuraea recticatena</name>
    <dbReference type="NCBI Taxonomy" id="46178"/>
    <lineage>
        <taxon>Bacteria</taxon>
        <taxon>Bacillati</taxon>
        <taxon>Actinomycetota</taxon>
        <taxon>Actinomycetes</taxon>
        <taxon>Streptosporangiales</taxon>
        <taxon>Streptosporangiaceae</taxon>
        <taxon>Nonomuraea</taxon>
    </lineage>
</organism>
<accession>A0ABN3RJ34</accession>
<protein>
    <submittedName>
        <fullName evidence="1">Uncharacterized protein</fullName>
    </submittedName>
</protein>
<gene>
    <name evidence="1" type="ORF">GCM10010412_022410</name>
</gene>
<dbReference type="Proteomes" id="UP001501666">
    <property type="component" value="Unassembled WGS sequence"/>
</dbReference>